<keyword evidence="5" id="KW-0444">Lipid biosynthesis</keyword>
<comment type="pathway">
    <text evidence="2">Lipid metabolism.</text>
</comment>
<evidence type="ECO:0000256" key="6">
    <source>
        <dbReference type="ARBA" id="ARBA00022679"/>
    </source>
</evidence>
<feature type="domain" description="O-acyltransferase WSD1-like N-terminal" evidence="11">
    <location>
        <begin position="84"/>
        <end position="186"/>
    </location>
</feature>
<evidence type="ECO:0000259" key="11">
    <source>
        <dbReference type="Pfam" id="PF03007"/>
    </source>
</evidence>
<comment type="similarity">
    <text evidence="3">Belongs to the long-chain O-acyltransferase family.</text>
</comment>
<evidence type="ECO:0000256" key="4">
    <source>
        <dbReference type="ARBA" id="ARBA00013244"/>
    </source>
</evidence>
<dbReference type="RefSeq" id="WP_387343290.1">
    <property type="nucleotide sequence ID" value="NZ_JBIAXI010000011.1"/>
</dbReference>
<dbReference type="InterPro" id="IPR045034">
    <property type="entry name" value="O-acyltransferase_WSD1-like"/>
</dbReference>
<keyword evidence="9" id="KW-0012">Acyltransferase</keyword>
<dbReference type="Proteomes" id="UP001602119">
    <property type="component" value="Unassembled WGS sequence"/>
</dbReference>
<keyword evidence="8" id="KW-0443">Lipid metabolism</keyword>
<protein>
    <recommendedName>
        <fullName evidence="4">diacylglycerol O-acyltransferase</fullName>
        <ecNumber evidence="4">2.3.1.20</ecNumber>
    </recommendedName>
</protein>
<dbReference type="Gene3D" id="3.30.559.10">
    <property type="entry name" value="Chloramphenicol acetyltransferase-like domain"/>
    <property type="match status" value="1"/>
</dbReference>
<keyword evidence="13" id="KW-1185">Reference proteome</keyword>
<gene>
    <name evidence="12" type="ORF">ACFY05_19655</name>
</gene>
<dbReference type="PANTHER" id="PTHR31650">
    <property type="entry name" value="O-ACYLTRANSFERASE (WSD1-LIKE) FAMILY PROTEIN"/>
    <property type="match status" value="1"/>
</dbReference>
<dbReference type="InterPro" id="IPR004255">
    <property type="entry name" value="O-acyltransferase_WSD1_N"/>
</dbReference>
<comment type="catalytic activity">
    <reaction evidence="10">
        <text>an acyl-CoA + a 1,2-diacyl-sn-glycerol = a triacyl-sn-glycerol + CoA</text>
        <dbReference type="Rhea" id="RHEA:10868"/>
        <dbReference type="ChEBI" id="CHEBI:17815"/>
        <dbReference type="ChEBI" id="CHEBI:57287"/>
        <dbReference type="ChEBI" id="CHEBI:58342"/>
        <dbReference type="ChEBI" id="CHEBI:64615"/>
        <dbReference type="EC" id="2.3.1.20"/>
    </reaction>
</comment>
<evidence type="ECO:0000256" key="5">
    <source>
        <dbReference type="ARBA" id="ARBA00022516"/>
    </source>
</evidence>
<evidence type="ECO:0000256" key="2">
    <source>
        <dbReference type="ARBA" id="ARBA00005189"/>
    </source>
</evidence>
<name>A0ABW6V9U4_MICFU</name>
<evidence type="ECO:0000313" key="13">
    <source>
        <dbReference type="Proteomes" id="UP001602119"/>
    </source>
</evidence>
<accession>A0ABW6V9U4</accession>
<evidence type="ECO:0000256" key="9">
    <source>
        <dbReference type="ARBA" id="ARBA00023315"/>
    </source>
</evidence>
<evidence type="ECO:0000256" key="1">
    <source>
        <dbReference type="ARBA" id="ARBA00004771"/>
    </source>
</evidence>
<dbReference type="SUPFAM" id="SSF52777">
    <property type="entry name" value="CoA-dependent acyltransferases"/>
    <property type="match status" value="1"/>
</dbReference>
<keyword evidence="7" id="KW-0319">Glycerol metabolism</keyword>
<evidence type="ECO:0000256" key="8">
    <source>
        <dbReference type="ARBA" id="ARBA00023098"/>
    </source>
</evidence>
<evidence type="ECO:0000256" key="3">
    <source>
        <dbReference type="ARBA" id="ARBA00009587"/>
    </source>
</evidence>
<sequence length="430" mass="47849">MGILYRFGARERPDPDTAGSIRAGRIDHAMLMESRTAPDESLWHIGVALRMPGPPPGRPGMRQLLGHLVDHAPALTYRPAIRGRDMRWEPDRDFQLDRHLDYHRLPTGCDEATAVLEGLRRPVPPDHPLWSVLVLHGHRDDEHILCYRAHHAFHDGISIMSIFQGLLTGRPLPRPVSVDPPHIVRMAAQLPAAMPELLRLLAPRARWHDRVAPYGRGRRLYVTSLDGALVQQIAAATGATLGQINLAVLSGALRAWAPHHWEPSLIRPRRRGLTTWIPVNLAEPDHSALGNRVGLIAVTLPCSDPSPLSRLNRVMAQIHDDRVDRTRRRQRLFDLLPYSLIRISRSVARWGSRNRLIVTMLSAVDNELPGARGMFGIPILPVGVPAMVAFLALGHTVSVSLLVDDSVTHAERLAPLLRHALDELAEATRA</sequence>
<evidence type="ECO:0000256" key="10">
    <source>
        <dbReference type="ARBA" id="ARBA00048109"/>
    </source>
</evidence>
<dbReference type="Pfam" id="PF03007">
    <property type="entry name" value="WS_DGAT_cat"/>
    <property type="match status" value="1"/>
</dbReference>
<keyword evidence="6" id="KW-0808">Transferase</keyword>
<organism evidence="12 13">
    <name type="scientific">Microtetraspora fusca</name>
    <dbReference type="NCBI Taxonomy" id="1997"/>
    <lineage>
        <taxon>Bacteria</taxon>
        <taxon>Bacillati</taxon>
        <taxon>Actinomycetota</taxon>
        <taxon>Actinomycetes</taxon>
        <taxon>Streptosporangiales</taxon>
        <taxon>Streptosporangiaceae</taxon>
        <taxon>Microtetraspora</taxon>
    </lineage>
</organism>
<evidence type="ECO:0000313" key="12">
    <source>
        <dbReference type="EMBL" id="MFF4775073.1"/>
    </source>
</evidence>
<reference evidence="12 13" key="1">
    <citation type="submission" date="2024-10" db="EMBL/GenBank/DDBJ databases">
        <title>The Natural Products Discovery Center: Release of the First 8490 Sequenced Strains for Exploring Actinobacteria Biosynthetic Diversity.</title>
        <authorList>
            <person name="Kalkreuter E."/>
            <person name="Kautsar S.A."/>
            <person name="Yang D."/>
            <person name="Bader C.D."/>
            <person name="Teijaro C.N."/>
            <person name="Fluegel L."/>
            <person name="Davis C.M."/>
            <person name="Simpson J.R."/>
            <person name="Lauterbach L."/>
            <person name="Steele A.D."/>
            <person name="Gui C."/>
            <person name="Meng S."/>
            <person name="Li G."/>
            <person name="Viehrig K."/>
            <person name="Ye F."/>
            <person name="Su P."/>
            <person name="Kiefer A.F."/>
            <person name="Nichols A."/>
            <person name="Cepeda A.J."/>
            <person name="Yan W."/>
            <person name="Fan B."/>
            <person name="Jiang Y."/>
            <person name="Adhikari A."/>
            <person name="Zheng C.-J."/>
            <person name="Schuster L."/>
            <person name="Cowan T.M."/>
            <person name="Smanski M.J."/>
            <person name="Chevrette M.G."/>
            <person name="De Carvalho L.P.S."/>
            <person name="Shen B."/>
        </authorList>
    </citation>
    <scope>NUCLEOTIDE SEQUENCE [LARGE SCALE GENOMIC DNA]</scope>
    <source>
        <strain evidence="12 13">NPDC001281</strain>
    </source>
</reference>
<dbReference type="EC" id="2.3.1.20" evidence="4"/>
<proteinExistence type="inferred from homology"/>
<evidence type="ECO:0000256" key="7">
    <source>
        <dbReference type="ARBA" id="ARBA00022798"/>
    </source>
</evidence>
<dbReference type="EMBL" id="JBIAXI010000011">
    <property type="protein sequence ID" value="MFF4775073.1"/>
    <property type="molecule type" value="Genomic_DNA"/>
</dbReference>
<dbReference type="InterPro" id="IPR023213">
    <property type="entry name" value="CAT-like_dom_sf"/>
</dbReference>
<comment type="caution">
    <text evidence="12">The sequence shown here is derived from an EMBL/GenBank/DDBJ whole genome shotgun (WGS) entry which is preliminary data.</text>
</comment>
<comment type="pathway">
    <text evidence="1">Glycerolipid metabolism; triacylglycerol biosynthesis.</text>
</comment>
<dbReference type="PANTHER" id="PTHR31650:SF1">
    <property type="entry name" value="WAX ESTER SYNTHASE_DIACYLGLYCEROL ACYLTRANSFERASE 4-RELATED"/>
    <property type="match status" value="1"/>
</dbReference>